<evidence type="ECO:0000256" key="8">
    <source>
        <dbReference type="ARBA" id="ARBA00022837"/>
    </source>
</evidence>
<evidence type="ECO:0000256" key="10">
    <source>
        <dbReference type="ARBA" id="ARBA00023277"/>
    </source>
</evidence>
<dbReference type="InterPro" id="IPR015443">
    <property type="entry name" value="Aldose_1-epimerase"/>
</dbReference>
<comment type="caution">
    <text evidence="13">The sequence shown here is derived from an EMBL/GenBank/DDBJ whole genome shotgun (WGS) entry which is preliminary data.</text>
</comment>
<comment type="catalytic activity">
    <reaction evidence="1 11">
        <text>alpha-D-glucose = beta-D-glucose</text>
        <dbReference type="Rhea" id="RHEA:10264"/>
        <dbReference type="ChEBI" id="CHEBI:15903"/>
        <dbReference type="ChEBI" id="CHEBI:17925"/>
        <dbReference type="EC" id="5.1.3.3"/>
    </reaction>
</comment>
<evidence type="ECO:0000256" key="12">
    <source>
        <dbReference type="SAM" id="MobiDB-lite"/>
    </source>
</evidence>
<dbReference type="InterPro" id="IPR014718">
    <property type="entry name" value="GH-type_carb-bd"/>
</dbReference>
<dbReference type="Proteomes" id="UP000765802">
    <property type="component" value="Unassembled WGS sequence"/>
</dbReference>
<protein>
    <recommendedName>
        <fullName evidence="7 11">Aldose 1-epimerase</fullName>
        <ecNumber evidence="6 11">5.1.3.3</ecNumber>
    </recommendedName>
</protein>
<organism evidence="13 14">
    <name type="scientific">Flavihumibacter stibioxidans</name>
    <dbReference type="NCBI Taxonomy" id="1834163"/>
    <lineage>
        <taxon>Bacteria</taxon>
        <taxon>Pseudomonadati</taxon>
        <taxon>Bacteroidota</taxon>
        <taxon>Chitinophagia</taxon>
        <taxon>Chitinophagales</taxon>
        <taxon>Chitinophagaceae</taxon>
        <taxon>Flavihumibacter</taxon>
    </lineage>
</organism>
<name>A0ABR7MA64_9BACT</name>
<evidence type="ECO:0000256" key="3">
    <source>
        <dbReference type="ARBA" id="ARBA00005028"/>
    </source>
</evidence>
<dbReference type="InterPro" id="IPR018052">
    <property type="entry name" value="Ald1_epimerase_CS"/>
</dbReference>
<comment type="pathway">
    <text evidence="3 11">Carbohydrate metabolism; hexose metabolism.</text>
</comment>
<dbReference type="Pfam" id="PF01263">
    <property type="entry name" value="Aldose_epim"/>
    <property type="match status" value="1"/>
</dbReference>
<comment type="subunit">
    <text evidence="5">Monomer.</text>
</comment>
<feature type="compositionally biased region" description="Basic and acidic residues" evidence="12">
    <location>
        <begin position="364"/>
        <end position="381"/>
    </location>
</feature>
<evidence type="ECO:0000313" key="14">
    <source>
        <dbReference type="Proteomes" id="UP000765802"/>
    </source>
</evidence>
<dbReference type="InterPro" id="IPR008183">
    <property type="entry name" value="Aldose_1/G6P_1-epimerase"/>
</dbReference>
<evidence type="ECO:0000256" key="5">
    <source>
        <dbReference type="ARBA" id="ARBA00011245"/>
    </source>
</evidence>
<dbReference type="PANTHER" id="PTHR10091">
    <property type="entry name" value="ALDOSE-1-EPIMERASE"/>
    <property type="match status" value="1"/>
</dbReference>
<evidence type="ECO:0000313" key="13">
    <source>
        <dbReference type="EMBL" id="MBC6491453.1"/>
    </source>
</evidence>
<dbReference type="CDD" id="cd09019">
    <property type="entry name" value="galactose_mutarotase_like"/>
    <property type="match status" value="1"/>
</dbReference>
<dbReference type="SUPFAM" id="SSF74650">
    <property type="entry name" value="Galactose mutarotase-like"/>
    <property type="match status" value="1"/>
</dbReference>
<evidence type="ECO:0000256" key="9">
    <source>
        <dbReference type="ARBA" id="ARBA00023235"/>
    </source>
</evidence>
<evidence type="ECO:0000256" key="11">
    <source>
        <dbReference type="PIRNR" id="PIRNR005096"/>
    </source>
</evidence>
<keyword evidence="14" id="KW-1185">Reference proteome</keyword>
<comment type="similarity">
    <text evidence="4 11">Belongs to the aldose epimerase family.</text>
</comment>
<evidence type="ECO:0000256" key="7">
    <source>
        <dbReference type="ARBA" id="ARBA00014165"/>
    </source>
</evidence>
<dbReference type="EMBL" id="MBUA01000012">
    <property type="protein sequence ID" value="MBC6491453.1"/>
    <property type="molecule type" value="Genomic_DNA"/>
</dbReference>
<dbReference type="Gene3D" id="2.70.98.10">
    <property type="match status" value="1"/>
</dbReference>
<evidence type="ECO:0000256" key="6">
    <source>
        <dbReference type="ARBA" id="ARBA00013185"/>
    </source>
</evidence>
<evidence type="ECO:0000256" key="4">
    <source>
        <dbReference type="ARBA" id="ARBA00006206"/>
    </source>
</evidence>
<feature type="region of interest" description="Disordered" evidence="12">
    <location>
        <begin position="351"/>
        <end position="387"/>
    </location>
</feature>
<dbReference type="InterPro" id="IPR047215">
    <property type="entry name" value="Galactose_mutarotase-like"/>
</dbReference>
<dbReference type="PIRSF" id="PIRSF005096">
    <property type="entry name" value="GALM"/>
    <property type="match status" value="1"/>
</dbReference>
<accession>A0ABR7MA64</accession>
<reference evidence="13 14" key="1">
    <citation type="submission" date="2016-07" db="EMBL/GenBank/DDBJ databases">
        <title>Genome analysis of Flavihumibacter stibioxidans YS-17.</title>
        <authorList>
            <person name="Shi K."/>
            <person name="Han Y."/>
            <person name="Wang G."/>
        </authorList>
    </citation>
    <scope>NUCLEOTIDE SEQUENCE [LARGE SCALE GENOMIC DNA]</scope>
    <source>
        <strain evidence="13 14">YS-17</strain>
    </source>
</reference>
<dbReference type="PROSITE" id="PS51257">
    <property type="entry name" value="PROKAR_LIPOPROTEIN"/>
    <property type="match status" value="1"/>
</dbReference>
<dbReference type="PROSITE" id="PS00545">
    <property type="entry name" value="ALDOSE_1_EPIMERASE"/>
    <property type="match status" value="1"/>
</dbReference>
<keyword evidence="10 11" id="KW-0119">Carbohydrate metabolism</keyword>
<keyword evidence="9 11" id="KW-0413">Isomerase</keyword>
<evidence type="ECO:0000256" key="2">
    <source>
        <dbReference type="ARBA" id="ARBA00001913"/>
    </source>
</evidence>
<evidence type="ECO:0000256" key="1">
    <source>
        <dbReference type="ARBA" id="ARBA00001614"/>
    </source>
</evidence>
<keyword evidence="8" id="KW-0106">Calcium</keyword>
<proteinExistence type="inferred from homology"/>
<dbReference type="RefSeq" id="WP_187256739.1">
    <property type="nucleotide sequence ID" value="NZ_JBHULF010000014.1"/>
</dbReference>
<dbReference type="NCBIfam" id="NF008277">
    <property type="entry name" value="PRK11055.1"/>
    <property type="match status" value="1"/>
</dbReference>
<dbReference type="InterPro" id="IPR011013">
    <property type="entry name" value="Gal_mutarotase_sf_dom"/>
</dbReference>
<sequence length="387" mass="42004">MKWMTVIITAGAIVMGTTACKNNEQKEVVESPVSGIRKSSWGQADGQPVDLYTLTNSKGTIVKITNYGGIITSFVTRDKNDSASSIVIGFDSIAQYLQSPPYFGAIIGRYGNRIGGGKFSIGDQSYTLARNNGENHLHGGVKGFDKVIWTAGPVVDSIAALSLSYLSKDGEEGYPGNLQVTVKYTLTDNDELKIEYDATTDKPTPVNLTNHSYFNLTGDVQSTILDHQLQIDANGYTPVDSGLIPTGEIRAVAGTPFDFTSSHTIGSRIDSVEGGYDHNWVLNSKGASMQKVATLNDPVSGRYVEVFTTEPGLQFYSGNFLDGKFINHTGTAVKLRTALCLETQHFPDSPNKKDFPSTILEPGQKYHSETIYKVGRNRETGKQGNSE</sequence>
<gene>
    <name evidence="13" type="ORF">BC349_10440</name>
</gene>
<comment type="cofactor">
    <cofactor evidence="2">
        <name>Ca(2+)</name>
        <dbReference type="ChEBI" id="CHEBI:29108"/>
    </cofactor>
</comment>
<dbReference type="EC" id="5.1.3.3" evidence="6 11"/>
<dbReference type="PANTHER" id="PTHR10091:SF0">
    <property type="entry name" value="GALACTOSE MUTAROTASE"/>
    <property type="match status" value="1"/>
</dbReference>